<name>A0A1X7GS59_9BACL</name>
<dbReference type="CDD" id="cd00130">
    <property type="entry name" value="PAS"/>
    <property type="match status" value="1"/>
</dbReference>
<sequence>MRQSLSTSWNCAIHFLKPGLMIIRPDGTIDQINDSWRLMAPKYGASPNFEWPGTPFFEMPPQFFGKSSFGEFYKTIYLTSLKDVLTGKNSSYTVEYSIDWSGRIAWILCEAYSLTIDKNNPHGMIVSFSDITRYKQKEIRLERALAQTCSLHGHVPICAVCKHVRTAKVWEPVESYLESRMPIEFTHDICPSCIKRLYPKYSYALEDPHFSSEE</sequence>
<dbReference type="InterPro" id="IPR000014">
    <property type="entry name" value="PAS"/>
</dbReference>
<evidence type="ECO:0000313" key="1">
    <source>
        <dbReference type="EMBL" id="SMF73735.1"/>
    </source>
</evidence>
<evidence type="ECO:0008006" key="3">
    <source>
        <dbReference type="Google" id="ProtNLM"/>
    </source>
</evidence>
<dbReference type="InterPro" id="IPR035965">
    <property type="entry name" value="PAS-like_dom_sf"/>
</dbReference>
<organism evidence="1 2">
    <name type="scientific">Paenibacillus uliginis N3/975</name>
    <dbReference type="NCBI Taxonomy" id="1313296"/>
    <lineage>
        <taxon>Bacteria</taxon>
        <taxon>Bacillati</taxon>
        <taxon>Bacillota</taxon>
        <taxon>Bacilli</taxon>
        <taxon>Bacillales</taxon>
        <taxon>Paenibacillaceae</taxon>
        <taxon>Paenibacillus</taxon>
    </lineage>
</organism>
<keyword evidence="2" id="KW-1185">Reference proteome</keyword>
<dbReference type="Gene3D" id="3.30.450.20">
    <property type="entry name" value="PAS domain"/>
    <property type="match status" value="1"/>
</dbReference>
<gene>
    <name evidence="1" type="ORF">SAMN05661091_1002</name>
</gene>
<dbReference type="AlphaFoldDB" id="A0A1X7GS59"/>
<dbReference type="EMBL" id="LT840184">
    <property type="protein sequence ID" value="SMF73735.1"/>
    <property type="molecule type" value="Genomic_DNA"/>
</dbReference>
<dbReference type="STRING" id="1313296.SAMN05661091_1002"/>
<dbReference type="RefSeq" id="WP_208918020.1">
    <property type="nucleotide sequence ID" value="NZ_LT840184.1"/>
</dbReference>
<evidence type="ECO:0000313" key="2">
    <source>
        <dbReference type="Proteomes" id="UP000192940"/>
    </source>
</evidence>
<proteinExistence type="predicted"/>
<dbReference type="Proteomes" id="UP000192940">
    <property type="component" value="Chromosome I"/>
</dbReference>
<dbReference type="SUPFAM" id="SSF55785">
    <property type="entry name" value="PYP-like sensor domain (PAS domain)"/>
    <property type="match status" value="1"/>
</dbReference>
<accession>A0A1X7GS59</accession>
<protein>
    <recommendedName>
        <fullName evidence="3">PAS fold-containing protein</fullName>
    </recommendedName>
</protein>
<reference evidence="1 2" key="1">
    <citation type="submission" date="2017-04" db="EMBL/GenBank/DDBJ databases">
        <authorList>
            <person name="Afonso C.L."/>
            <person name="Miller P.J."/>
            <person name="Scott M.A."/>
            <person name="Spackman E."/>
            <person name="Goraichik I."/>
            <person name="Dimitrov K.M."/>
            <person name="Suarez D.L."/>
            <person name="Swayne D.E."/>
        </authorList>
    </citation>
    <scope>NUCLEOTIDE SEQUENCE [LARGE SCALE GENOMIC DNA]</scope>
    <source>
        <strain evidence="1 2">N3/975</strain>
    </source>
</reference>